<comment type="subcellular location">
    <subcellularLocation>
        <location evidence="1">Cell membrane</location>
        <topology evidence="1">Multi-pass membrane protein</topology>
    </subcellularLocation>
</comment>
<keyword evidence="12" id="KW-1185">Reference proteome</keyword>
<dbReference type="Pfam" id="PF12704">
    <property type="entry name" value="MacB_PCD"/>
    <property type="match status" value="2"/>
</dbReference>
<protein>
    <submittedName>
        <fullName evidence="11">ABC transporter permease</fullName>
    </submittedName>
</protein>
<dbReference type="EMBL" id="QOIN01000039">
    <property type="protein sequence ID" value="RCG24813.1"/>
    <property type="molecule type" value="Genomic_DNA"/>
</dbReference>
<evidence type="ECO:0000256" key="2">
    <source>
        <dbReference type="ARBA" id="ARBA00022475"/>
    </source>
</evidence>
<dbReference type="GO" id="GO:0005886">
    <property type="term" value="C:plasma membrane"/>
    <property type="evidence" value="ECO:0007669"/>
    <property type="project" value="UniProtKB-SubCell"/>
</dbReference>
<feature type="transmembrane region" description="Helical" evidence="8">
    <location>
        <begin position="314"/>
        <end position="340"/>
    </location>
</feature>
<dbReference type="Pfam" id="PF02687">
    <property type="entry name" value="FtsX"/>
    <property type="match status" value="2"/>
</dbReference>
<feature type="transmembrane region" description="Helical" evidence="8">
    <location>
        <begin position="360"/>
        <end position="378"/>
    </location>
</feature>
<feature type="transmembrane region" description="Helical" evidence="8">
    <location>
        <begin position="768"/>
        <end position="791"/>
    </location>
</feature>
<dbReference type="InterPro" id="IPR050250">
    <property type="entry name" value="Macrolide_Exporter_MacB"/>
</dbReference>
<dbReference type="GO" id="GO:0022857">
    <property type="term" value="F:transmembrane transporter activity"/>
    <property type="evidence" value="ECO:0007669"/>
    <property type="project" value="TreeGrafter"/>
</dbReference>
<evidence type="ECO:0000256" key="6">
    <source>
        <dbReference type="ARBA" id="ARBA00038076"/>
    </source>
</evidence>
<proteinExistence type="inferred from homology"/>
<keyword evidence="4 8" id="KW-1133">Transmembrane helix</keyword>
<feature type="transmembrane region" description="Helical" evidence="8">
    <location>
        <begin position="717"/>
        <end position="740"/>
    </location>
</feature>
<evidence type="ECO:0000259" key="9">
    <source>
        <dbReference type="Pfam" id="PF02687"/>
    </source>
</evidence>
<evidence type="ECO:0000256" key="3">
    <source>
        <dbReference type="ARBA" id="ARBA00022692"/>
    </source>
</evidence>
<evidence type="ECO:0000256" key="8">
    <source>
        <dbReference type="SAM" id="Phobius"/>
    </source>
</evidence>
<dbReference type="AlphaFoldDB" id="A0A367F3A6"/>
<evidence type="ECO:0000256" key="1">
    <source>
        <dbReference type="ARBA" id="ARBA00004651"/>
    </source>
</evidence>
<comment type="caution">
    <text evidence="11">The sequence shown here is derived from an EMBL/GenBank/DDBJ whole genome shotgun (WGS) entry which is preliminary data.</text>
</comment>
<sequence>MFRSALRTLVTHRLRFLLPGLAVVLGVAFVTGSLLYSQSSAAALDGGRGGAQADVSVRMEPGHSSGDERTRLDDRLLRRLRDLPGAAAARGSVEGSAHLVGKDGALVGQQQPATGVNWVPGRDGTDPRYPLTAGHGPRTAGEIAVDERAAERAGHRVGDRVRVVVEGSARTVRLVGVFAAEDPRTATGGTLTAFDPRTAQRRFAPAPGTYAQIGLTAARGTSDAALAERAAAMLPAGAEVSTRAENDAAASALNGGDKRTTLLLGFAGVALFVSTFLIATTFTMLSAARAREHALLRAVGATRRQVTGQVLTEASLVGAVASALGYGLGIGVAAVLNTLFGVTGSGGGPAVPLRLDSVTAPLAAFGVGIGVTVVSAYLPARRAGAVPPVAALRTGGEGCEVQGPAPLRRRGIAGTAVTAAGVVLLTIAADDPNTVFVAAPVLLLGLILLTPLLSLGVTGFLRVPLTRLAGVRGTLAVENARRNPRRTAATVTTLMIGLAMVSALTMAITAVNHHAEQEAAARMTSDLRITAVDFGEIGPDTAERVTEVPGAKAVSPLVGATLQPADGQDDLTVTGVDPGTIREVTPLTVRAGSLDRLDDGIAVTTDLARERDWQLGTRVTGTFDGAHTRTSLPVVALYDGPDAVTPALVSAHHLPEPTVAQDSPRIDSVLVEAAPGRADALRTQIRETLDNPALLVQDRADVRAAASAGTAPLLTQVYALLSITVVIGCLGVVNTMGMAVHERVREIGLLRVIGFDRGRVGPLLRLEALVIALLGCLLGLGSGLAIGAAAVLGQGGLTLVVPWSQLAAFVVATALIGTLASVVPARRAARVPMLRATTAE</sequence>
<keyword evidence="5 8" id="KW-0472">Membrane</keyword>
<name>A0A367F3A6_9ACTN</name>
<dbReference type="PANTHER" id="PTHR30572:SF4">
    <property type="entry name" value="ABC TRANSPORTER PERMEASE YTRF"/>
    <property type="match status" value="1"/>
</dbReference>
<evidence type="ECO:0000313" key="12">
    <source>
        <dbReference type="Proteomes" id="UP000252914"/>
    </source>
</evidence>
<evidence type="ECO:0000313" key="11">
    <source>
        <dbReference type="EMBL" id="RCG24813.1"/>
    </source>
</evidence>
<feature type="transmembrane region" description="Helical" evidence="8">
    <location>
        <begin position="803"/>
        <end position="825"/>
    </location>
</feature>
<evidence type="ECO:0000256" key="7">
    <source>
        <dbReference type="SAM" id="MobiDB-lite"/>
    </source>
</evidence>
<feature type="transmembrane region" description="Helical" evidence="8">
    <location>
        <begin position="435"/>
        <end position="461"/>
    </location>
</feature>
<keyword evidence="2" id="KW-1003">Cell membrane</keyword>
<feature type="domain" description="MacB-like periplasmic core" evidence="10">
    <location>
        <begin position="487"/>
        <end position="687"/>
    </location>
</feature>
<comment type="similarity">
    <text evidence="6">Belongs to the ABC-4 integral membrane protein family.</text>
</comment>
<dbReference type="RefSeq" id="WP_114021663.1">
    <property type="nucleotide sequence ID" value="NZ_QOIN01000039.1"/>
</dbReference>
<evidence type="ECO:0000256" key="4">
    <source>
        <dbReference type="ARBA" id="ARBA00022989"/>
    </source>
</evidence>
<evidence type="ECO:0000259" key="10">
    <source>
        <dbReference type="Pfam" id="PF12704"/>
    </source>
</evidence>
<feature type="domain" description="ABC3 transporter permease C-terminal" evidence="9">
    <location>
        <begin position="266"/>
        <end position="385"/>
    </location>
</feature>
<dbReference type="PANTHER" id="PTHR30572">
    <property type="entry name" value="MEMBRANE COMPONENT OF TRANSPORTER-RELATED"/>
    <property type="match status" value="1"/>
</dbReference>
<dbReference type="Proteomes" id="UP000252914">
    <property type="component" value="Unassembled WGS sequence"/>
</dbReference>
<accession>A0A367F3A6</accession>
<organism evidence="11 12">
    <name type="scientific">Streptomyces diacarni</name>
    <dbReference type="NCBI Taxonomy" id="2800381"/>
    <lineage>
        <taxon>Bacteria</taxon>
        <taxon>Bacillati</taxon>
        <taxon>Actinomycetota</taxon>
        <taxon>Actinomycetes</taxon>
        <taxon>Kitasatosporales</taxon>
        <taxon>Streptomycetaceae</taxon>
        <taxon>Streptomyces</taxon>
    </lineage>
</organism>
<dbReference type="InterPro" id="IPR003838">
    <property type="entry name" value="ABC3_permease_C"/>
</dbReference>
<dbReference type="InterPro" id="IPR025857">
    <property type="entry name" value="MacB_PCD"/>
</dbReference>
<feature type="domain" description="ABC3 transporter permease C-terminal" evidence="9">
    <location>
        <begin position="720"/>
        <end position="831"/>
    </location>
</feature>
<reference evidence="11 12" key="1">
    <citation type="submission" date="2018-06" db="EMBL/GenBank/DDBJ databases">
        <title>Streptomyces reniochalinae sp. nov. and Streptomyces diacarnus sp. nov. from marine sponges.</title>
        <authorList>
            <person name="Li L."/>
        </authorList>
    </citation>
    <scope>NUCLEOTIDE SEQUENCE [LARGE SCALE GENOMIC DNA]</scope>
    <source>
        <strain evidence="11 12">LHW51701</strain>
    </source>
</reference>
<feature type="region of interest" description="Disordered" evidence="7">
    <location>
        <begin position="43"/>
        <end position="71"/>
    </location>
</feature>
<feature type="transmembrane region" description="Helical" evidence="8">
    <location>
        <begin position="16"/>
        <end position="36"/>
    </location>
</feature>
<gene>
    <name evidence="11" type="ORF">DTL70_10815</name>
</gene>
<keyword evidence="3 8" id="KW-0812">Transmembrane</keyword>
<feature type="transmembrane region" description="Helical" evidence="8">
    <location>
        <begin position="411"/>
        <end position="429"/>
    </location>
</feature>
<evidence type="ECO:0000256" key="5">
    <source>
        <dbReference type="ARBA" id="ARBA00023136"/>
    </source>
</evidence>
<feature type="transmembrane region" description="Helical" evidence="8">
    <location>
        <begin position="262"/>
        <end position="287"/>
    </location>
</feature>
<feature type="domain" description="MacB-like periplasmic core" evidence="10">
    <location>
        <begin position="21"/>
        <end position="231"/>
    </location>
</feature>
<feature type="transmembrane region" description="Helical" evidence="8">
    <location>
        <begin position="488"/>
        <end position="508"/>
    </location>
</feature>